<dbReference type="AlphaFoldDB" id="A0A2R6X548"/>
<accession>A0A2R6X548</accession>
<proteinExistence type="predicted"/>
<evidence type="ECO:0000313" key="3">
    <source>
        <dbReference type="Proteomes" id="UP000244005"/>
    </source>
</evidence>
<dbReference type="Proteomes" id="UP000244005">
    <property type="component" value="Unassembled WGS sequence"/>
</dbReference>
<dbReference type="EMBL" id="KZ772707">
    <property type="protein sequence ID" value="PTQ41228.1"/>
    <property type="molecule type" value="Genomic_DNA"/>
</dbReference>
<organism evidence="2 3">
    <name type="scientific">Marchantia polymorpha</name>
    <name type="common">Common liverwort</name>
    <name type="synonym">Marchantia aquatica</name>
    <dbReference type="NCBI Taxonomy" id="3197"/>
    <lineage>
        <taxon>Eukaryota</taxon>
        <taxon>Viridiplantae</taxon>
        <taxon>Streptophyta</taxon>
        <taxon>Embryophyta</taxon>
        <taxon>Marchantiophyta</taxon>
        <taxon>Marchantiopsida</taxon>
        <taxon>Marchantiidae</taxon>
        <taxon>Marchantiales</taxon>
        <taxon>Marchantiaceae</taxon>
        <taxon>Marchantia</taxon>
    </lineage>
</organism>
<reference evidence="3" key="1">
    <citation type="journal article" date="2017" name="Cell">
        <title>Insights into land plant evolution garnered from the Marchantia polymorpha genome.</title>
        <authorList>
            <person name="Bowman J.L."/>
            <person name="Kohchi T."/>
            <person name="Yamato K.T."/>
            <person name="Jenkins J."/>
            <person name="Shu S."/>
            <person name="Ishizaki K."/>
            <person name="Yamaoka S."/>
            <person name="Nishihama R."/>
            <person name="Nakamura Y."/>
            <person name="Berger F."/>
            <person name="Adam C."/>
            <person name="Aki S.S."/>
            <person name="Althoff F."/>
            <person name="Araki T."/>
            <person name="Arteaga-Vazquez M.A."/>
            <person name="Balasubrmanian S."/>
            <person name="Barry K."/>
            <person name="Bauer D."/>
            <person name="Boehm C.R."/>
            <person name="Briginshaw L."/>
            <person name="Caballero-Perez J."/>
            <person name="Catarino B."/>
            <person name="Chen F."/>
            <person name="Chiyoda S."/>
            <person name="Chovatia M."/>
            <person name="Davies K.M."/>
            <person name="Delmans M."/>
            <person name="Demura T."/>
            <person name="Dierschke T."/>
            <person name="Dolan L."/>
            <person name="Dorantes-Acosta A.E."/>
            <person name="Eklund D.M."/>
            <person name="Florent S.N."/>
            <person name="Flores-Sandoval E."/>
            <person name="Fujiyama A."/>
            <person name="Fukuzawa H."/>
            <person name="Galik B."/>
            <person name="Grimanelli D."/>
            <person name="Grimwood J."/>
            <person name="Grossniklaus U."/>
            <person name="Hamada T."/>
            <person name="Haseloff J."/>
            <person name="Hetherington A.J."/>
            <person name="Higo A."/>
            <person name="Hirakawa Y."/>
            <person name="Hundley H.N."/>
            <person name="Ikeda Y."/>
            <person name="Inoue K."/>
            <person name="Inoue S.I."/>
            <person name="Ishida S."/>
            <person name="Jia Q."/>
            <person name="Kakita M."/>
            <person name="Kanazawa T."/>
            <person name="Kawai Y."/>
            <person name="Kawashima T."/>
            <person name="Kennedy M."/>
            <person name="Kinose K."/>
            <person name="Kinoshita T."/>
            <person name="Kohara Y."/>
            <person name="Koide E."/>
            <person name="Komatsu K."/>
            <person name="Kopischke S."/>
            <person name="Kubo M."/>
            <person name="Kyozuka J."/>
            <person name="Lagercrantz U."/>
            <person name="Lin S.S."/>
            <person name="Lindquist E."/>
            <person name="Lipzen A.M."/>
            <person name="Lu C.W."/>
            <person name="De Luna E."/>
            <person name="Martienssen R.A."/>
            <person name="Minamino N."/>
            <person name="Mizutani M."/>
            <person name="Mizutani M."/>
            <person name="Mochizuki N."/>
            <person name="Monte I."/>
            <person name="Mosher R."/>
            <person name="Nagasaki H."/>
            <person name="Nakagami H."/>
            <person name="Naramoto S."/>
            <person name="Nishitani K."/>
            <person name="Ohtani M."/>
            <person name="Okamoto T."/>
            <person name="Okumura M."/>
            <person name="Phillips J."/>
            <person name="Pollak B."/>
            <person name="Reinders A."/>
            <person name="Rovekamp M."/>
            <person name="Sano R."/>
            <person name="Sawa S."/>
            <person name="Schmid M.W."/>
            <person name="Shirakawa M."/>
            <person name="Solano R."/>
            <person name="Spunde A."/>
            <person name="Suetsugu N."/>
            <person name="Sugano S."/>
            <person name="Sugiyama A."/>
            <person name="Sun R."/>
            <person name="Suzuki Y."/>
            <person name="Takenaka M."/>
            <person name="Takezawa D."/>
            <person name="Tomogane H."/>
            <person name="Tsuzuki M."/>
            <person name="Ueda T."/>
            <person name="Umeda M."/>
            <person name="Ward J.M."/>
            <person name="Watanabe Y."/>
            <person name="Yazaki K."/>
            <person name="Yokoyama R."/>
            <person name="Yoshitake Y."/>
            <person name="Yotsui I."/>
            <person name="Zachgo S."/>
            <person name="Schmutz J."/>
        </authorList>
    </citation>
    <scope>NUCLEOTIDE SEQUENCE [LARGE SCALE GENOMIC DNA]</scope>
    <source>
        <strain evidence="3">Tak-1</strain>
    </source>
</reference>
<keyword evidence="3" id="KW-1185">Reference proteome</keyword>
<evidence type="ECO:0000313" key="2">
    <source>
        <dbReference type="EMBL" id="PTQ41228.1"/>
    </source>
</evidence>
<protein>
    <submittedName>
        <fullName evidence="2">Uncharacterized protein</fullName>
    </submittedName>
</protein>
<gene>
    <name evidence="2" type="ORF">MARPO_0035s0031</name>
</gene>
<feature type="region of interest" description="Disordered" evidence="1">
    <location>
        <begin position="1"/>
        <end position="27"/>
    </location>
</feature>
<sequence length="123" mass="13575">MFSDRWSVLPAGRSRRRRHCGRSEPRSSVRSALYQILRSKAVTRPPPSTELLSSVPEEPLSPVEVARTRLLCGVCGRSRLGKGRPSAAQRPSCSVIRGRQAGRRKNFGQGSVFIGRAEDNCTL</sequence>
<dbReference type="Gramene" id="Mp6g02460.1">
    <property type="protein sequence ID" value="Mp6g02460.1.cds1"/>
    <property type="gene ID" value="Mp6g02460"/>
</dbReference>
<evidence type="ECO:0000256" key="1">
    <source>
        <dbReference type="SAM" id="MobiDB-lite"/>
    </source>
</evidence>
<name>A0A2R6X548_MARPO</name>